<dbReference type="EMBL" id="ATBY01000015">
    <property type="protein sequence ID" value="EPD68533.1"/>
    <property type="molecule type" value="Genomic_DNA"/>
</dbReference>
<comment type="similarity">
    <text evidence="1 2">Belongs to the phD/YefM antitoxin family.</text>
</comment>
<dbReference type="STRING" id="1125779.HMPREF1219_01714"/>
<feature type="region of interest" description="Disordered" evidence="3">
    <location>
        <begin position="1"/>
        <end position="23"/>
    </location>
</feature>
<dbReference type="RefSeq" id="WP_016458459.1">
    <property type="nucleotide sequence ID" value="NZ_KE150447.1"/>
</dbReference>
<comment type="caution">
    <text evidence="4">The sequence shown here is derived from an EMBL/GenBank/DDBJ whole genome shotgun (WGS) entry which is preliminary data.</text>
</comment>
<sequence length="84" mass="9419">METKSVTSSEFRQSQSQILEDAQRTPVVITSRGSRVRGIVVSPSFFERAIEALEEQEDIRAAEIAREETEEISHEDLKAELGLA</sequence>
<proteinExistence type="inferred from homology"/>
<evidence type="ECO:0000256" key="1">
    <source>
        <dbReference type="ARBA" id="ARBA00009981"/>
    </source>
</evidence>
<evidence type="ECO:0000256" key="3">
    <source>
        <dbReference type="SAM" id="MobiDB-lite"/>
    </source>
</evidence>
<protein>
    <recommendedName>
        <fullName evidence="2">Antitoxin</fullName>
    </recommendedName>
</protein>
<keyword evidence="5" id="KW-1185">Reference proteome</keyword>
<feature type="compositionally biased region" description="Polar residues" evidence="3">
    <location>
        <begin position="1"/>
        <end position="18"/>
    </location>
</feature>
<dbReference type="Pfam" id="PF02604">
    <property type="entry name" value="PhdYeFM_antitox"/>
    <property type="match status" value="1"/>
</dbReference>
<dbReference type="HOGENOM" id="CLU_160748_1_0_11"/>
<dbReference type="SUPFAM" id="SSF143120">
    <property type="entry name" value="YefM-like"/>
    <property type="match status" value="1"/>
</dbReference>
<name>S2YVZ0_9CORY</name>
<dbReference type="AlphaFoldDB" id="S2YVZ0"/>
<dbReference type="InterPro" id="IPR006442">
    <property type="entry name" value="Antitoxin_Phd/YefM"/>
</dbReference>
<dbReference type="Proteomes" id="UP000014408">
    <property type="component" value="Unassembled WGS sequence"/>
</dbReference>
<evidence type="ECO:0000313" key="4">
    <source>
        <dbReference type="EMBL" id="EPD68533.1"/>
    </source>
</evidence>
<reference evidence="4 5" key="1">
    <citation type="submission" date="2013-05" db="EMBL/GenBank/DDBJ databases">
        <title>The Genome Sequence of Corynebacterium pyruviciproducens 1773O (ATCC BAA-1742).</title>
        <authorList>
            <consortium name="The Broad Institute Genomics Platform"/>
            <person name="Earl A."/>
            <person name="Ward D."/>
            <person name="Feldgarden M."/>
            <person name="Gevers D."/>
            <person name="Tong J."/>
            <person name="Walker B."/>
            <person name="Young S."/>
            <person name="Zeng Q."/>
            <person name="Gargeya S."/>
            <person name="Fitzgerald M."/>
            <person name="Haas B."/>
            <person name="Abouelleil A."/>
            <person name="Allen A.W."/>
            <person name="Alvarado L."/>
            <person name="Arachchi H.M."/>
            <person name="Berlin A.M."/>
            <person name="Chapman S.B."/>
            <person name="Gainer-Dewar J."/>
            <person name="Goldberg J."/>
            <person name="Griggs A."/>
            <person name="Gujja S."/>
            <person name="Hansen M."/>
            <person name="Howarth C."/>
            <person name="Imamovic A."/>
            <person name="Ireland A."/>
            <person name="Larimer J."/>
            <person name="McCowan C."/>
            <person name="Murphy C."/>
            <person name="Pearson M."/>
            <person name="Poon T.W."/>
            <person name="Priest M."/>
            <person name="Roberts A."/>
            <person name="Saif S."/>
            <person name="Shea T."/>
            <person name="Sisk P."/>
            <person name="Sykes S."/>
            <person name="Wortman J."/>
            <person name="Nusbaum C."/>
            <person name="Birren B."/>
        </authorList>
    </citation>
    <scope>NUCLEOTIDE SEQUENCE [LARGE SCALE GENOMIC DNA]</scope>
    <source>
        <strain evidence="4 5">ATCC BAA-1742</strain>
    </source>
</reference>
<organism evidence="4 5">
    <name type="scientific">Corynebacterium pyruviciproducens ATCC BAA-1742</name>
    <dbReference type="NCBI Taxonomy" id="1125779"/>
    <lineage>
        <taxon>Bacteria</taxon>
        <taxon>Bacillati</taxon>
        <taxon>Actinomycetota</taxon>
        <taxon>Actinomycetes</taxon>
        <taxon>Mycobacteriales</taxon>
        <taxon>Corynebacteriaceae</taxon>
        <taxon>Corynebacterium</taxon>
    </lineage>
</organism>
<evidence type="ECO:0000313" key="5">
    <source>
        <dbReference type="Proteomes" id="UP000014408"/>
    </source>
</evidence>
<dbReference type="eggNOG" id="ENOG5033B6F">
    <property type="taxonomic scope" value="Bacteria"/>
</dbReference>
<accession>S2YVZ0</accession>
<comment type="function">
    <text evidence="2">Antitoxin component of a type II toxin-antitoxin (TA) system.</text>
</comment>
<evidence type="ECO:0000256" key="2">
    <source>
        <dbReference type="RuleBase" id="RU362080"/>
    </source>
</evidence>
<dbReference type="PATRIC" id="fig|1125779.3.peg.1670"/>
<gene>
    <name evidence="4" type="ORF">HMPREF1219_01714</name>
</gene>
<dbReference type="InterPro" id="IPR036165">
    <property type="entry name" value="YefM-like_sf"/>
</dbReference>